<name>A0A3B0YY71_9ZZZZ</name>
<dbReference type="EMBL" id="UOFP01000119">
    <property type="protein sequence ID" value="VAW86018.1"/>
    <property type="molecule type" value="Genomic_DNA"/>
</dbReference>
<accession>A0A3B0YY71</accession>
<organism evidence="1">
    <name type="scientific">hydrothermal vent metagenome</name>
    <dbReference type="NCBI Taxonomy" id="652676"/>
    <lineage>
        <taxon>unclassified sequences</taxon>
        <taxon>metagenomes</taxon>
        <taxon>ecological metagenomes</taxon>
    </lineage>
</organism>
<evidence type="ECO:0000313" key="1">
    <source>
        <dbReference type="EMBL" id="VAW86018.1"/>
    </source>
</evidence>
<protein>
    <recommendedName>
        <fullName evidence="2">PilZ domain-containing protein</fullName>
    </recommendedName>
</protein>
<evidence type="ECO:0008006" key="2">
    <source>
        <dbReference type="Google" id="ProtNLM"/>
    </source>
</evidence>
<reference evidence="1" key="1">
    <citation type="submission" date="2018-06" db="EMBL/GenBank/DDBJ databases">
        <authorList>
            <person name="Zhirakovskaya E."/>
        </authorList>
    </citation>
    <scope>NUCLEOTIDE SEQUENCE</scope>
</reference>
<sequence>MLEHRWLQRRASRLRVRLYKQGEAIGTSCAIDMNSQGIGVECGGLDFHEGEIVEIDLSENAIPEGMESSVRCLVIHAGKARCGLMFLDVAGVD</sequence>
<proteinExistence type="predicted"/>
<dbReference type="AlphaFoldDB" id="A0A3B0YY71"/>
<gene>
    <name evidence="1" type="ORF">MNBD_GAMMA18-447</name>
</gene>